<evidence type="ECO:0000313" key="2">
    <source>
        <dbReference type="EMBL" id="CDZ24144.1"/>
    </source>
</evidence>
<dbReference type="GO" id="GO:0070402">
    <property type="term" value="F:NADPH binding"/>
    <property type="evidence" value="ECO:0007669"/>
    <property type="project" value="TreeGrafter"/>
</dbReference>
<dbReference type="UniPathway" id="UPA00575"/>
<keyword evidence="1" id="KW-0808">Transferase</keyword>
<feature type="binding site" description="in other chain" evidence="1">
    <location>
        <begin position="89"/>
        <end position="91"/>
    </location>
    <ligand>
        <name>dUMP</name>
        <dbReference type="ChEBI" id="CHEBI:246422"/>
        <note>ligand shared between dimeric partners</note>
    </ligand>
</feature>
<comment type="cofactor">
    <cofactor evidence="1">
        <name>FAD</name>
        <dbReference type="ChEBI" id="CHEBI:57692"/>
    </cofactor>
    <text evidence="1">Binds 4 FAD per tetramer. Each FAD binding site is formed by three monomers.</text>
</comment>
<dbReference type="GO" id="GO:0032259">
    <property type="term" value="P:methylation"/>
    <property type="evidence" value="ECO:0007669"/>
    <property type="project" value="UniProtKB-KW"/>
</dbReference>
<dbReference type="Pfam" id="PF02511">
    <property type="entry name" value="Thy1"/>
    <property type="match status" value="1"/>
</dbReference>
<feature type="binding site" evidence="1">
    <location>
        <position position="192"/>
    </location>
    <ligand>
        <name>dUMP</name>
        <dbReference type="ChEBI" id="CHEBI:246422"/>
        <note>ligand shared between dimeric partners</note>
    </ligand>
</feature>
<dbReference type="InterPro" id="IPR003669">
    <property type="entry name" value="Thymidylate_synthase_ThyX"/>
</dbReference>
<dbReference type="GO" id="GO:0050797">
    <property type="term" value="F:thymidylate synthase (FAD) activity"/>
    <property type="evidence" value="ECO:0007669"/>
    <property type="project" value="UniProtKB-UniRule"/>
</dbReference>
<dbReference type="PANTHER" id="PTHR34934:SF1">
    <property type="entry name" value="FLAVIN-DEPENDENT THYMIDYLATE SYNTHASE"/>
    <property type="match status" value="1"/>
</dbReference>
<comment type="pathway">
    <text evidence="1">Pyrimidine metabolism; dTTP biosynthesis.</text>
</comment>
<gene>
    <name evidence="1" type="primary">thyX</name>
    <name evidence="2" type="ORF">CCDG5_1027</name>
</gene>
<comment type="similarity">
    <text evidence="1">Belongs to the thymidylate synthase ThyX family.</text>
</comment>
<accession>A0A078KSM4</accession>
<organism evidence="2 3">
    <name type="scientific">[Clostridium] cellulosi</name>
    <dbReference type="NCBI Taxonomy" id="29343"/>
    <lineage>
        <taxon>Bacteria</taxon>
        <taxon>Bacillati</taxon>
        <taxon>Bacillota</taxon>
        <taxon>Clostridia</taxon>
        <taxon>Eubacteriales</taxon>
        <taxon>Oscillospiraceae</taxon>
        <taxon>Oscillospiraceae incertae sedis</taxon>
    </lineage>
</organism>
<dbReference type="HAMAP" id="MF_01408">
    <property type="entry name" value="ThyX"/>
    <property type="match status" value="1"/>
</dbReference>
<comment type="caution">
    <text evidence="1">Lacks conserved residue(s) required for the propagation of feature annotation.</text>
</comment>
<feature type="binding site" evidence="1">
    <location>
        <position position="55"/>
    </location>
    <ligand>
        <name>FAD</name>
        <dbReference type="ChEBI" id="CHEBI:57692"/>
        <note>ligand shared between neighboring subunits</note>
    </ligand>
</feature>
<dbReference type="OrthoDB" id="9780625at2"/>
<feature type="binding site" evidence="1">
    <location>
        <begin position="76"/>
        <end position="79"/>
    </location>
    <ligand>
        <name>dUMP</name>
        <dbReference type="ChEBI" id="CHEBI:246422"/>
        <note>ligand shared between dimeric partners</note>
    </ligand>
</feature>
<dbReference type="GO" id="GO:0050660">
    <property type="term" value="F:flavin adenine dinucleotide binding"/>
    <property type="evidence" value="ECO:0007669"/>
    <property type="project" value="UniProtKB-UniRule"/>
</dbReference>
<feature type="binding site" evidence="1">
    <location>
        <begin position="79"/>
        <end position="81"/>
    </location>
    <ligand>
        <name>FAD</name>
        <dbReference type="ChEBI" id="CHEBI:57692"/>
        <note>ligand shared between neighboring subunits</note>
    </ligand>
</feature>
<feature type="binding site" evidence="1">
    <location>
        <begin position="181"/>
        <end position="183"/>
    </location>
    <ligand>
        <name>FAD</name>
        <dbReference type="ChEBI" id="CHEBI:57692"/>
        <note>ligand shared between neighboring subunits</note>
    </ligand>
</feature>
<keyword evidence="1" id="KW-0274">FAD</keyword>
<dbReference type="Proteomes" id="UP000032431">
    <property type="component" value="Chromosome I"/>
</dbReference>
<feature type="binding site" description="in other chain" evidence="1">
    <location>
        <position position="165"/>
    </location>
    <ligand>
        <name>dUMP</name>
        <dbReference type="ChEBI" id="CHEBI:246422"/>
        <note>ligand shared between dimeric partners</note>
    </ligand>
</feature>
<dbReference type="GO" id="GO:0004799">
    <property type="term" value="F:thymidylate synthase activity"/>
    <property type="evidence" value="ECO:0007669"/>
    <property type="project" value="TreeGrafter"/>
</dbReference>
<dbReference type="KEGG" id="ccel:CCDG5_1027"/>
<keyword evidence="3" id="KW-1185">Reference proteome</keyword>
<comment type="function">
    <text evidence="1">Catalyzes the reductive methylation of 2'-deoxyuridine-5'-monophosphate (dUMP) to 2'-deoxythymidine-5'-monophosphate (dTMP) while utilizing 5,10-methylenetetrahydrofolate (mTHF) as the methyl donor, and NADPH and FADH(2) as the reductant.</text>
</comment>
<evidence type="ECO:0000256" key="1">
    <source>
        <dbReference type="HAMAP-Rule" id="MF_01408"/>
    </source>
</evidence>
<sequence length="262" mass="29560">MKVELLGYTPDPEKLIAAGAKFCYSRSSVDDIMDGLDAEKSASYVEMLSNLGHMSVMEHASFTFGIEGVSRSLLAQITRHRIASFSVQSQRYVRENMFEYVIPPQIADDEEAKREYIAAMEEDQRHYEKITAILKEKNLKRFLSEGMSEKAANSAAEKAAIEDARFVLPNACTTKIMMTMNCRSLMNFFALRCCNRAQWEIRNLAQEMFKLVYAVAPHVFENAGPACVCGSCREGKMSCGKAEEVRKKFEMLKKGANIPKSR</sequence>
<dbReference type="EC" id="2.1.1.148" evidence="1"/>
<dbReference type="PANTHER" id="PTHR34934">
    <property type="entry name" value="FLAVIN-DEPENDENT THYMIDYLATE SYNTHASE"/>
    <property type="match status" value="1"/>
</dbReference>
<keyword evidence="1" id="KW-0489">Methyltransferase</keyword>
<dbReference type="CDD" id="cd20175">
    <property type="entry name" value="ThyX"/>
    <property type="match status" value="1"/>
</dbReference>
<name>A0A078KSM4_9FIRM</name>
<protein>
    <recommendedName>
        <fullName evidence="1">Flavin-dependent thymidylate synthase</fullName>
        <shortName evidence="1">FDTS</shortName>
        <ecNumber evidence="1">2.1.1.148</ecNumber>
    </recommendedName>
    <alternativeName>
        <fullName evidence="1">FAD-dependent thymidylate synthase</fullName>
    </alternativeName>
    <alternativeName>
        <fullName evidence="1">Thymidylate synthase ThyX</fullName>
        <shortName evidence="1">TS</shortName>
        <shortName evidence="1">TSase</shortName>
    </alternativeName>
</protein>
<dbReference type="STRING" id="29343.CCDG5_1027"/>
<dbReference type="InterPro" id="IPR036098">
    <property type="entry name" value="Thymidylate_synthase_ThyX_sf"/>
</dbReference>
<dbReference type="NCBIfam" id="TIGR02170">
    <property type="entry name" value="thyX"/>
    <property type="match status" value="1"/>
</dbReference>
<dbReference type="PROSITE" id="PS51331">
    <property type="entry name" value="THYX"/>
    <property type="match status" value="1"/>
</dbReference>
<dbReference type="AlphaFoldDB" id="A0A078KSM4"/>
<evidence type="ECO:0000313" key="3">
    <source>
        <dbReference type="Proteomes" id="UP000032431"/>
    </source>
</evidence>
<comment type="subunit">
    <text evidence="1">Homotetramer.</text>
</comment>
<dbReference type="GO" id="GO:0006235">
    <property type="term" value="P:dTTP biosynthetic process"/>
    <property type="evidence" value="ECO:0007669"/>
    <property type="project" value="UniProtKB-UniRule"/>
</dbReference>
<dbReference type="SUPFAM" id="SSF69796">
    <property type="entry name" value="Thymidylate synthase-complementing protein Thy1"/>
    <property type="match status" value="1"/>
</dbReference>
<keyword evidence="1" id="KW-0545">Nucleotide biosynthesis</keyword>
<keyword evidence="1" id="KW-0285">Flavoprotein</keyword>
<dbReference type="Gene3D" id="3.30.1360.170">
    <property type="match status" value="1"/>
</dbReference>
<dbReference type="PATRIC" id="fig|29343.3.peg.1084"/>
<keyword evidence="1" id="KW-0521">NADP</keyword>
<dbReference type="HOGENOM" id="CLU_077585_0_0_9"/>
<feature type="binding site" evidence="1">
    <location>
        <position position="187"/>
    </location>
    <ligand>
        <name>FAD</name>
        <dbReference type="ChEBI" id="CHEBI:57692"/>
        <note>ligand shared between neighboring subunits</note>
    </ligand>
</feature>
<dbReference type="EMBL" id="LM995447">
    <property type="protein sequence ID" value="CDZ24144.1"/>
    <property type="molecule type" value="Genomic_DNA"/>
</dbReference>
<proteinExistence type="inferred from homology"/>
<feature type="active site" description="Involved in ionization of N3 of dUMP, leading to its activation" evidence="1">
    <location>
        <position position="192"/>
    </location>
</feature>
<reference evidence="3" key="1">
    <citation type="submission" date="2014-07" db="EMBL/GenBank/DDBJ databases">
        <authorList>
            <person name="Wibberg D."/>
        </authorList>
    </citation>
    <scope>NUCLEOTIDE SEQUENCE [LARGE SCALE GENOMIC DNA]</scope>
    <source>
        <strain evidence="3">DG5</strain>
    </source>
</reference>
<dbReference type="GO" id="GO:0006231">
    <property type="term" value="P:dTMP biosynthetic process"/>
    <property type="evidence" value="ECO:0007669"/>
    <property type="project" value="UniProtKB-UniRule"/>
</dbReference>
<comment type="catalytic activity">
    <reaction evidence="1">
        <text>dUMP + (6R)-5,10-methylene-5,6,7,8-tetrahydrofolate + NADPH + H(+) = dTMP + (6S)-5,6,7,8-tetrahydrofolate + NADP(+)</text>
        <dbReference type="Rhea" id="RHEA:29043"/>
        <dbReference type="ChEBI" id="CHEBI:15378"/>
        <dbReference type="ChEBI" id="CHEBI:15636"/>
        <dbReference type="ChEBI" id="CHEBI:57453"/>
        <dbReference type="ChEBI" id="CHEBI:57783"/>
        <dbReference type="ChEBI" id="CHEBI:58349"/>
        <dbReference type="ChEBI" id="CHEBI:63528"/>
        <dbReference type="ChEBI" id="CHEBI:246422"/>
        <dbReference type="EC" id="2.1.1.148"/>
    </reaction>
</comment>